<dbReference type="InterPro" id="IPR049574">
    <property type="entry name" value="CrtA-like"/>
</dbReference>
<gene>
    <name evidence="1" type="ORF">EWU20_06610</name>
</gene>
<dbReference type="RefSeq" id="WP_130923197.1">
    <property type="nucleotide sequence ID" value="NZ_SEWY01000003.1"/>
</dbReference>
<dbReference type="CDD" id="cd21650">
    <property type="entry name" value="CrtA-like"/>
    <property type="match status" value="1"/>
</dbReference>
<evidence type="ECO:0000313" key="1">
    <source>
        <dbReference type="EMBL" id="TBH73042.1"/>
    </source>
</evidence>
<evidence type="ECO:0000313" key="2">
    <source>
        <dbReference type="Proteomes" id="UP000293583"/>
    </source>
</evidence>
<accession>A0A4Q9BAE0</accession>
<protein>
    <recommendedName>
        <fullName evidence="3">Spheroidene monooxygenase</fullName>
    </recommendedName>
</protein>
<evidence type="ECO:0008006" key="3">
    <source>
        <dbReference type="Google" id="ProtNLM"/>
    </source>
</evidence>
<name>A0A4Q9BAE0_9BACT</name>
<sequence length="221" mass="25033">MSDQIISFRFLSFQGFANKRFAFAEMGRSFVQKWESNGLSFAKHLGVGAGNGFSIWPDFSSYAFLGVFDNQAASDHFFKTNTRWLTLSSHSSETKGWDAVAIKGHGTWNGSNPFSIVEDPGNGPLLVMTRASIVWYKSPIFWFYVSHASKYLENRAGLLFAKGVGEFPLIEQATLSLWDSSESLDSFAYKSKEHAPMIKKTRKIGWYSEEMFTRFRVILVL</sequence>
<proteinExistence type="predicted"/>
<organism evidence="1 2">
    <name type="scientific">Aquirufa antheringensis</name>
    <dbReference type="NCBI Taxonomy" id="2516559"/>
    <lineage>
        <taxon>Bacteria</taxon>
        <taxon>Pseudomonadati</taxon>
        <taxon>Bacteroidota</taxon>
        <taxon>Cytophagia</taxon>
        <taxon>Cytophagales</taxon>
        <taxon>Flectobacillaceae</taxon>
        <taxon>Aquirufa</taxon>
    </lineage>
</organism>
<comment type="caution">
    <text evidence="1">The sequence shown here is derived from an EMBL/GenBank/DDBJ whole genome shotgun (WGS) entry which is preliminary data.</text>
</comment>
<dbReference type="EMBL" id="SEWY01000003">
    <property type="protein sequence ID" value="TBH73042.1"/>
    <property type="molecule type" value="Genomic_DNA"/>
</dbReference>
<keyword evidence="2" id="KW-1185">Reference proteome</keyword>
<dbReference type="Proteomes" id="UP000293583">
    <property type="component" value="Unassembled WGS sequence"/>
</dbReference>
<dbReference type="OrthoDB" id="1122317at2"/>
<dbReference type="AlphaFoldDB" id="A0A4Q9BAE0"/>
<reference evidence="1 2" key="1">
    <citation type="submission" date="2019-02" db="EMBL/GenBank/DDBJ databases">
        <title>Genome of a new Bacteroidetes strain.</title>
        <authorList>
            <person name="Pitt A."/>
        </authorList>
    </citation>
    <scope>NUCLEOTIDE SEQUENCE [LARGE SCALE GENOMIC DNA]</scope>
    <source>
        <strain evidence="1 2">103A-SOEBACH</strain>
    </source>
</reference>